<proteinExistence type="predicted"/>
<accession>A0A5M6ZEB7</accession>
<keyword evidence="1" id="KW-0732">Signal</keyword>
<evidence type="ECO:0000256" key="1">
    <source>
        <dbReference type="SAM" id="SignalP"/>
    </source>
</evidence>
<dbReference type="PANTHER" id="PTHR33361">
    <property type="entry name" value="GLR0591 PROTEIN"/>
    <property type="match status" value="1"/>
</dbReference>
<dbReference type="Proteomes" id="UP000325122">
    <property type="component" value="Unassembled WGS sequence"/>
</dbReference>
<dbReference type="Pfam" id="PF05960">
    <property type="entry name" value="DUF885"/>
    <property type="match status" value="1"/>
</dbReference>
<gene>
    <name evidence="2" type="ORF">F1654_10375</name>
</gene>
<feature type="signal peptide" evidence="1">
    <location>
        <begin position="1"/>
        <end position="33"/>
    </location>
</feature>
<comment type="caution">
    <text evidence="2">The sequence shown here is derived from an EMBL/GenBank/DDBJ whole genome shotgun (WGS) entry which is preliminary data.</text>
</comment>
<dbReference type="AlphaFoldDB" id="A0A5M6ZEB7"/>
<keyword evidence="3" id="KW-1185">Reference proteome</keyword>
<dbReference type="EMBL" id="VWOJ01000003">
    <property type="protein sequence ID" value="KAA5802234.1"/>
    <property type="molecule type" value="Genomic_DNA"/>
</dbReference>
<feature type="chain" id="PRO_5024339553" evidence="1">
    <location>
        <begin position="34"/>
        <end position="625"/>
    </location>
</feature>
<reference evidence="2 3" key="1">
    <citation type="submission" date="2019-09" db="EMBL/GenBank/DDBJ databases">
        <authorList>
            <person name="Kevbrin V."/>
            <person name="Grouzdev D.S."/>
        </authorList>
    </citation>
    <scope>NUCLEOTIDE SEQUENCE [LARGE SCALE GENOMIC DNA]</scope>
    <source>
        <strain evidence="2 3">G-192</strain>
    </source>
</reference>
<sequence>MKARGNAMSASIFRTLGLVSAAALLAACNPDGATNNAPVQTPAPAAPAAEQSETERLNAWFDRIEAENLDRSPMAKAYRGIIDADYGRWDDPSDAFQVESFELGEARLAYMRETFDYDALEPSAQLSWQLFEYGQEDARRNFPFRRHGYIFNQMRGPHSSVPVFLTTIHRINDLDTAEAWISRAQGAPDYLGALIDEAEARFDDGVQPPVWVYDHVIETARNILSGAPFDEDGANIMLESFTGQLDSLELDDGQRERLLAEATQALLGWRPVYERLISVMESHKERAAPGDGVWRLPDGADFYDARLAHFTTTDLTAEEVHALGVQNTARIHDEMRAIMDEVGFEGSLQDFFAFMREDPQFYYPNTDEGRQAYLDEATAMIERITERLPEYFITLPEYDLEVRRVEPFRERSAGKAFYSRPAPDGSRPGIYYANLYDMSEMPIYQMEALAYHEGNPGHHLQLSIMIGLDDLPAFRRFGGYTAYTEGWGLYTEYLPLEMGFYEDPYSNFGRLAMELWRAARLVVDTGLHHKRWSRDEAVEWLVENTPNPRGDAERAIERYIVMPGQATAYMIGMLKILELREDARERLGDAFDIREFHEVVLRDGAVPLAVLEDLVDAWVEDTIAQ</sequence>
<evidence type="ECO:0000313" key="2">
    <source>
        <dbReference type="EMBL" id="KAA5802234.1"/>
    </source>
</evidence>
<name>A0A5M6ZEB7_9PROT</name>
<dbReference type="InterPro" id="IPR010281">
    <property type="entry name" value="DUF885"/>
</dbReference>
<evidence type="ECO:0000313" key="3">
    <source>
        <dbReference type="Proteomes" id="UP000325122"/>
    </source>
</evidence>
<dbReference type="PANTHER" id="PTHR33361:SF16">
    <property type="entry name" value="DUF885 DOMAIN-CONTAINING PROTEIN"/>
    <property type="match status" value="1"/>
</dbReference>
<dbReference type="PROSITE" id="PS51257">
    <property type="entry name" value="PROKAR_LIPOPROTEIN"/>
    <property type="match status" value="1"/>
</dbReference>
<protein>
    <submittedName>
        <fullName evidence="2">DUF885 domain-containing protein</fullName>
    </submittedName>
</protein>
<organism evidence="2 3">
    <name type="scientific">Alkalicaulis satelles</name>
    <dbReference type="NCBI Taxonomy" id="2609175"/>
    <lineage>
        <taxon>Bacteria</taxon>
        <taxon>Pseudomonadati</taxon>
        <taxon>Pseudomonadota</taxon>
        <taxon>Alphaproteobacteria</taxon>
        <taxon>Maricaulales</taxon>
        <taxon>Maricaulaceae</taxon>
        <taxon>Alkalicaulis</taxon>
    </lineage>
</organism>